<dbReference type="InterPro" id="IPR000195">
    <property type="entry name" value="Rab-GAP-TBC_dom"/>
</dbReference>
<dbReference type="InterPro" id="IPR035969">
    <property type="entry name" value="Rab-GAP_TBC_sf"/>
</dbReference>
<dbReference type="Gene3D" id="1.10.238.10">
    <property type="entry name" value="EF-hand"/>
    <property type="match status" value="1"/>
</dbReference>
<proteinExistence type="predicted"/>
<dbReference type="Gene3D" id="1.10.472.80">
    <property type="entry name" value="Ypt/Rab-GAP domain of gyp1p, domain 3"/>
    <property type="match status" value="1"/>
</dbReference>
<evidence type="ECO:0000256" key="1">
    <source>
        <dbReference type="SAM" id="MobiDB-lite"/>
    </source>
</evidence>
<dbReference type="PANTHER" id="PTHR47219:SF20">
    <property type="entry name" value="TBC1 DOMAIN FAMILY MEMBER 2B"/>
    <property type="match status" value="1"/>
</dbReference>
<feature type="compositionally biased region" description="Low complexity" evidence="1">
    <location>
        <begin position="1153"/>
        <end position="1163"/>
    </location>
</feature>
<feature type="compositionally biased region" description="Low complexity" evidence="1">
    <location>
        <begin position="1170"/>
        <end position="1180"/>
    </location>
</feature>
<feature type="compositionally biased region" description="Low complexity" evidence="1">
    <location>
        <begin position="292"/>
        <end position="308"/>
    </location>
</feature>
<dbReference type="Pfam" id="PF02893">
    <property type="entry name" value="GRAM"/>
    <property type="match status" value="1"/>
</dbReference>
<accession>A0A163J838</accession>
<dbReference type="Pfam" id="PF00566">
    <property type="entry name" value="RabGAP-TBC"/>
    <property type="match status" value="1"/>
</dbReference>
<dbReference type="OrthoDB" id="17687at2759"/>
<dbReference type="SUPFAM" id="SSF47923">
    <property type="entry name" value="Ypt/Rab-GAP domain of gyp1p"/>
    <property type="match status" value="2"/>
</dbReference>
<gene>
    <name evidence="3" type="primary">ABSGL_05616.1 scaffold 7188</name>
</gene>
<feature type="domain" description="Rab-GAP TBC" evidence="2">
    <location>
        <begin position="555"/>
        <end position="743"/>
    </location>
</feature>
<evidence type="ECO:0000313" key="3">
    <source>
        <dbReference type="EMBL" id="SAL99960.1"/>
    </source>
</evidence>
<dbReference type="InParanoid" id="A0A163J838"/>
<dbReference type="PROSITE" id="PS50086">
    <property type="entry name" value="TBC_RABGAP"/>
    <property type="match status" value="1"/>
</dbReference>
<name>A0A163J838_ABSGL</name>
<dbReference type="GO" id="GO:0031267">
    <property type="term" value="F:small GTPase binding"/>
    <property type="evidence" value="ECO:0007669"/>
    <property type="project" value="TreeGrafter"/>
</dbReference>
<feature type="region of interest" description="Disordered" evidence="1">
    <location>
        <begin position="273"/>
        <end position="312"/>
    </location>
</feature>
<dbReference type="InterPro" id="IPR050302">
    <property type="entry name" value="Rab_GAP_TBC_domain"/>
</dbReference>
<dbReference type="SMART" id="SM00568">
    <property type="entry name" value="GRAM"/>
    <property type="match status" value="2"/>
</dbReference>
<dbReference type="STRING" id="4829.A0A163J838"/>
<evidence type="ECO:0000259" key="2">
    <source>
        <dbReference type="PROSITE" id="PS50086"/>
    </source>
</evidence>
<dbReference type="EMBL" id="LT553043">
    <property type="protein sequence ID" value="SAL99960.1"/>
    <property type="molecule type" value="Genomic_DNA"/>
</dbReference>
<organism evidence="3">
    <name type="scientific">Absidia glauca</name>
    <name type="common">Pin mould</name>
    <dbReference type="NCBI Taxonomy" id="4829"/>
    <lineage>
        <taxon>Eukaryota</taxon>
        <taxon>Fungi</taxon>
        <taxon>Fungi incertae sedis</taxon>
        <taxon>Mucoromycota</taxon>
        <taxon>Mucoromycotina</taxon>
        <taxon>Mucoromycetes</taxon>
        <taxon>Mucorales</taxon>
        <taxon>Cunninghamellaceae</taxon>
        <taxon>Absidia</taxon>
    </lineage>
</organism>
<dbReference type="Gene3D" id="1.10.8.270">
    <property type="entry name" value="putative rabgap domain of human tbc1 domain family member 14 like domains"/>
    <property type="match status" value="1"/>
</dbReference>
<sequence length="1218" mass="138170">MSTLDNGAKATGLPLNTFTLPTPIDITLTPFWTTIRQTDGFLIQRAHTAGMFKSLFSTIANVLDTKQPPFRILFQRDVNSTCLQIAVAETEQVIETAWLWIQQNMIPELHGLDDGYAKEEWVNEKVHMIVTTIDSGTDELSSDELVRNASRSFRQTFDVPATERLVSYYSCSYNYRQGWMYISENYIGFYSFLLSVETKLLLEMKDVSDIKKEKSRRSVFSDALRIITKNNQEVSKAVNNIVFSTMFKRDEVYDLLVQLAGQAMLRLLKNSGGDAPGASNHSNDGSLGALMPTPETSKSSSTRSVDSPHLTNPLKHDLAAQKRNLEYCLHFKLPSTEQVEDALEVVYTLNRSPATALASVPSTTTKDIHGRIYISDSFLTFEAQQRLPQPQQHQPILWLVFPLYTIKRVERLNKGPYSTALSITTYHHMEHVFRFQTAAEGFCGLLRDRLKAQTRFYKMLVPFLSTCESERMFEPKTVAESTDVAMETKGSTDVAMETNGSTQRGGLGLDFGFPGDAKQTKDRSKTKLWKHYFIENGRNLTMIRTPNFGKLVRVGLPNSLRGEIWEMCSGAAYLRFANAGVYEELLKKYAGQESLSTEEIEKDLNRSLPEYAGYQTPEGIGRLRRTLTAYAWQNPELGYCQAMNIVTSAVLIYTTEEQAFWLLTVLVDRLCPGYYSTSMYGALLDQIIFEQLVERTMPLLSNHFKKADIQLSVACLPWFLSLYINSIPLVFAFRILDCLFMEGPRILFQIGLAILKLNGEQLLKAKDDGAFLDILKRYFATLDSTIGDGSGMNSRLTKFNELMLTAYREFSLVTDDMVTEMRRTNQLKVAAGIESYTKRSAIRYLDDTCGFTKDEIAIIYDKFFGALYYAKQHGDRQETQLDLDTFRLLLENVAPWTKQRVHTTETTNDDTRIKRNLGESFFNRLYLHFKSGSHVGVSFQDAVTGLSDIFHGDLMSLIGLFFHLYCLDGEHLKDNTLLIMAKELWWLLIQFNGGDEASAWDTIKTFIAQSMEQSEVVNGSNGLDITDLMQQVMDLQTDTTSLRQQMDQLDRLLDTTIIDNNDDDLPSSRPSACDLMLASFRMVILTIEPLEMFFDHIFQDSFKLEKATAVEQQKSLGRELFENLFAEGRSLAKSPHLHHHHHYHLHHRQPKLSPSSSSTTITHIPPPANLSPSPSSSYSSLGRNDASQEETISKQVDHLFTELGHLDVQENEESDPLV</sequence>
<feature type="compositionally biased region" description="Basic residues" evidence="1">
    <location>
        <begin position="1136"/>
        <end position="1150"/>
    </location>
</feature>
<dbReference type="Gene3D" id="2.30.29.30">
    <property type="entry name" value="Pleckstrin-homology domain (PH domain)/Phosphotyrosine-binding domain (PTB)"/>
    <property type="match status" value="1"/>
</dbReference>
<dbReference type="InterPro" id="IPR011993">
    <property type="entry name" value="PH-like_dom_sf"/>
</dbReference>
<dbReference type="InterPro" id="IPR004182">
    <property type="entry name" value="GRAM"/>
</dbReference>
<keyword evidence="4" id="KW-1185">Reference proteome</keyword>
<evidence type="ECO:0000313" key="4">
    <source>
        <dbReference type="Proteomes" id="UP000078561"/>
    </source>
</evidence>
<dbReference type="Proteomes" id="UP000078561">
    <property type="component" value="Unassembled WGS sequence"/>
</dbReference>
<dbReference type="SMART" id="SM00164">
    <property type="entry name" value="TBC"/>
    <property type="match status" value="1"/>
</dbReference>
<dbReference type="FunCoup" id="A0A163J838">
    <property type="interactions" value="224"/>
</dbReference>
<dbReference type="OMA" id="CTGEVPT"/>
<dbReference type="AlphaFoldDB" id="A0A163J838"/>
<reference evidence="3" key="1">
    <citation type="submission" date="2016-04" db="EMBL/GenBank/DDBJ databases">
        <authorList>
            <person name="Evans L.H."/>
            <person name="Alamgir A."/>
            <person name="Owens N."/>
            <person name="Weber N.D."/>
            <person name="Virtaneva K."/>
            <person name="Barbian K."/>
            <person name="Babar A."/>
            <person name="Rosenke K."/>
        </authorList>
    </citation>
    <scope>NUCLEOTIDE SEQUENCE [LARGE SCALE GENOMIC DNA]</scope>
    <source>
        <strain evidence="3">CBS 101.48</strain>
    </source>
</reference>
<dbReference type="PANTHER" id="PTHR47219">
    <property type="entry name" value="RAB GTPASE-ACTIVATING PROTEIN 1-LIKE"/>
    <property type="match status" value="1"/>
</dbReference>
<dbReference type="GO" id="GO:0005096">
    <property type="term" value="F:GTPase activator activity"/>
    <property type="evidence" value="ECO:0007669"/>
    <property type="project" value="TreeGrafter"/>
</dbReference>
<feature type="region of interest" description="Disordered" evidence="1">
    <location>
        <begin position="1136"/>
        <end position="1196"/>
    </location>
</feature>
<protein>
    <recommendedName>
        <fullName evidence="2">Rab-GAP TBC domain-containing protein</fullName>
    </recommendedName>
</protein>